<evidence type="ECO:0000313" key="2">
    <source>
        <dbReference type="WBParaSite" id="L893_g27099.t1"/>
    </source>
</evidence>
<reference evidence="2" key="1">
    <citation type="submission" date="2016-11" db="UniProtKB">
        <authorList>
            <consortium name="WormBaseParasite"/>
        </authorList>
    </citation>
    <scope>IDENTIFICATION</scope>
</reference>
<keyword evidence="1" id="KW-1185">Reference proteome</keyword>
<sequence length="90" mass="10446">MGGLSPFLSRDYPDCFRTSLDLSLPNMDWIELRLELSAFMKELGRSRFRLQKIFSYDLRSIRSVMIHGIITLNTVFPISTPKDTGFKTQQ</sequence>
<dbReference type="AlphaFoldDB" id="A0A1I7ZJN8"/>
<evidence type="ECO:0000313" key="1">
    <source>
        <dbReference type="Proteomes" id="UP000095287"/>
    </source>
</evidence>
<protein>
    <submittedName>
        <fullName evidence="2">Neur_chan_LBD domain-containing protein</fullName>
    </submittedName>
</protein>
<dbReference type="WBParaSite" id="L893_g27099.t1">
    <property type="protein sequence ID" value="L893_g27099.t1"/>
    <property type="gene ID" value="L893_g27099"/>
</dbReference>
<name>A0A1I7ZJN8_9BILA</name>
<organism evidence="1 2">
    <name type="scientific">Steinernema glaseri</name>
    <dbReference type="NCBI Taxonomy" id="37863"/>
    <lineage>
        <taxon>Eukaryota</taxon>
        <taxon>Metazoa</taxon>
        <taxon>Ecdysozoa</taxon>
        <taxon>Nematoda</taxon>
        <taxon>Chromadorea</taxon>
        <taxon>Rhabditida</taxon>
        <taxon>Tylenchina</taxon>
        <taxon>Panagrolaimomorpha</taxon>
        <taxon>Strongyloidoidea</taxon>
        <taxon>Steinernematidae</taxon>
        <taxon>Steinernema</taxon>
    </lineage>
</organism>
<dbReference type="Proteomes" id="UP000095287">
    <property type="component" value="Unplaced"/>
</dbReference>
<accession>A0A1I7ZJN8</accession>
<proteinExistence type="predicted"/>